<dbReference type="Pfam" id="PF21597">
    <property type="entry name" value="TetR_C_43"/>
    <property type="match status" value="1"/>
</dbReference>
<dbReference type="Pfam" id="PF00440">
    <property type="entry name" value="TetR_N"/>
    <property type="match status" value="1"/>
</dbReference>
<accession>A0A4D4J1R8</accession>
<reference evidence="8" key="1">
    <citation type="submission" date="2019-04" db="EMBL/GenBank/DDBJ databases">
        <title>Draft genome sequence of Pseudonocardiaceae bacterium SL3-2-4.</title>
        <authorList>
            <person name="Ningsih F."/>
            <person name="Yokota A."/>
            <person name="Sakai Y."/>
            <person name="Nanatani K."/>
            <person name="Yabe S."/>
            <person name="Oetari A."/>
            <person name="Sjamsuridzal W."/>
        </authorList>
    </citation>
    <scope>NUCLEOTIDE SEQUENCE [LARGE SCALE GENOMIC DNA]</scope>
    <source>
        <strain evidence="8">SL3-2-4</strain>
    </source>
</reference>
<feature type="DNA-binding region" description="H-T-H motif" evidence="4">
    <location>
        <begin position="44"/>
        <end position="63"/>
    </location>
</feature>
<dbReference type="SUPFAM" id="SSF48498">
    <property type="entry name" value="Tetracyclin repressor-like, C-terminal domain"/>
    <property type="match status" value="1"/>
</dbReference>
<feature type="domain" description="HTH tetR-type" evidence="6">
    <location>
        <begin position="22"/>
        <end position="81"/>
    </location>
</feature>
<dbReference type="GO" id="GO:0000976">
    <property type="term" value="F:transcription cis-regulatory region binding"/>
    <property type="evidence" value="ECO:0007669"/>
    <property type="project" value="TreeGrafter"/>
</dbReference>
<dbReference type="InterPro" id="IPR001647">
    <property type="entry name" value="HTH_TetR"/>
</dbReference>
<proteinExistence type="predicted"/>
<dbReference type="InterPro" id="IPR009057">
    <property type="entry name" value="Homeodomain-like_sf"/>
</dbReference>
<keyword evidence="3" id="KW-0804">Transcription</keyword>
<evidence type="ECO:0000313" key="8">
    <source>
        <dbReference type="Proteomes" id="UP000298860"/>
    </source>
</evidence>
<evidence type="ECO:0000256" key="2">
    <source>
        <dbReference type="ARBA" id="ARBA00023125"/>
    </source>
</evidence>
<dbReference type="PRINTS" id="PR00455">
    <property type="entry name" value="HTHTETR"/>
</dbReference>
<keyword evidence="1" id="KW-0805">Transcription regulation</keyword>
<gene>
    <name evidence="7" type="ORF">GTS_06650</name>
</gene>
<evidence type="ECO:0000259" key="6">
    <source>
        <dbReference type="PROSITE" id="PS50977"/>
    </source>
</evidence>
<dbReference type="InterPro" id="IPR050109">
    <property type="entry name" value="HTH-type_TetR-like_transc_reg"/>
</dbReference>
<evidence type="ECO:0000256" key="4">
    <source>
        <dbReference type="PROSITE-ProRule" id="PRU00335"/>
    </source>
</evidence>
<organism evidence="7 8">
    <name type="scientific">Gandjariella thermophila</name>
    <dbReference type="NCBI Taxonomy" id="1931992"/>
    <lineage>
        <taxon>Bacteria</taxon>
        <taxon>Bacillati</taxon>
        <taxon>Actinomycetota</taxon>
        <taxon>Actinomycetes</taxon>
        <taxon>Pseudonocardiales</taxon>
        <taxon>Pseudonocardiaceae</taxon>
        <taxon>Gandjariella</taxon>
    </lineage>
</organism>
<evidence type="ECO:0000313" key="7">
    <source>
        <dbReference type="EMBL" id="GDY29032.1"/>
    </source>
</evidence>
<keyword evidence="8" id="KW-1185">Reference proteome</keyword>
<dbReference type="PROSITE" id="PS50977">
    <property type="entry name" value="HTH_TETR_2"/>
    <property type="match status" value="1"/>
</dbReference>
<dbReference type="PANTHER" id="PTHR30055:SF234">
    <property type="entry name" value="HTH-TYPE TRANSCRIPTIONAL REGULATOR BETI"/>
    <property type="match status" value="1"/>
</dbReference>
<dbReference type="Gene3D" id="1.10.357.10">
    <property type="entry name" value="Tetracycline Repressor, domain 2"/>
    <property type="match status" value="1"/>
</dbReference>
<comment type="caution">
    <text evidence="7">The sequence shown here is derived from an EMBL/GenBank/DDBJ whole genome shotgun (WGS) entry which is preliminary data.</text>
</comment>
<sequence length="194" mass="20955">MATDPATNPPSGAPRPMRADARRNYERLVATARDVFTEQGPDAPLDDIARRAGVGPGTLYRHFPTREALVEAVYRGEIADLSARAYQLLEDFSPADALVAWLAEQVRFATLKRGLAATLKAVVDRDSETFAWCHTTLRDAAAAVVTRAQEAGAIRPDVTPTDVLRLCHGVAVATEHAPDDADRLLSVLLDGLRG</sequence>
<evidence type="ECO:0000256" key="3">
    <source>
        <dbReference type="ARBA" id="ARBA00023163"/>
    </source>
</evidence>
<feature type="region of interest" description="Disordered" evidence="5">
    <location>
        <begin position="1"/>
        <end position="21"/>
    </location>
</feature>
<name>A0A4D4J1R8_9PSEU</name>
<dbReference type="InterPro" id="IPR036271">
    <property type="entry name" value="Tet_transcr_reg_TetR-rel_C_sf"/>
</dbReference>
<keyword evidence="2 4" id="KW-0238">DNA-binding</keyword>
<dbReference type="PANTHER" id="PTHR30055">
    <property type="entry name" value="HTH-TYPE TRANSCRIPTIONAL REGULATOR RUTR"/>
    <property type="match status" value="1"/>
</dbReference>
<dbReference type="Proteomes" id="UP000298860">
    <property type="component" value="Unassembled WGS sequence"/>
</dbReference>
<dbReference type="EMBL" id="BJFL01000002">
    <property type="protein sequence ID" value="GDY29032.1"/>
    <property type="molecule type" value="Genomic_DNA"/>
</dbReference>
<dbReference type="GO" id="GO:0003700">
    <property type="term" value="F:DNA-binding transcription factor activity"/>
    <property type="evidence" value="ECO:0007669"/>
    <property type="project" value="TreeGrafter"/>
</dbReference>
<evidence type="ECO:0000256" key="5">
    <source>
        <dbReference type="SAM" id="MobiDB-lite"/>
    </source>
</evidence>
<dbReference type="InterPro" id="IPR049445">
    <property type="entry name" value="TetR_SbtR-like_C"/>
</dbReference>
<dbReference type="SUPFAM" id="SSF46689">
    <property type="entry name" value="Homeodomain-like"/>
    <property type="match status" value="1"/>
</dbReference>
<protein>
    <submittedName>
        <fullName evidence="7">TetR family transcriptional regulator</fullName>
    </submittedName>
</protein>
<dbReference type="AlphaFoldDB" id="A0A4D4J1R8"/>
<evidence type="ECO:0000256" key="1">
    <source>
        <dbReference type="ARBA" id="ARBA00023015"/>
    </source>
</evidence>